<evidence type="ECO:0000313" key="2">
    <source>
        <dbReference type="EMBL" id="MDT0350162.1"/>
    </source>
</evidence>
<dbReference type="InterPro" id="IPR026898">
    <property type="entry name" value="PrsW"/>
</dbReference>
<evidence type="ECO:0000313" key="3">
    <source>
        <dbReference type="Proteomes" id="UP001183202"/>
    </source>
</evidence>
<keyword evidence="1" id="KW-0812">Transmembrane</keyword>
<dbReference type="RefSeq" id="WP_311556183.1">
    <property type="nucleotide sequence ID" value="NZ_JAVREJ010000006.1"/>
</dbReference>
<protein>
    <submittedName>
        <fullName evidence="2">PrsW family intramembrane metalloprotease</fullName>
    </submittedName>
</protein>
<sequence length="283" mass="29309">MSVAGTPAAPPPTTFARRHAWLVVLVVGTALFIAEERTLVATQNPNLVPSAILLGASIVPLAFVAFVYGRRLPYRVPGPAVAASAFLGGVIGTIVAATLEFDVLRALGGLPMLGVGLIEETSKLLVPLALLIPLRRYRTPADGLLIGVACGAGFAALETMGYAFTTLIKSGGDITDTVDILLLRGFLSPAGHMAWTGIAAAALYAAAATPRRRQILRFVGAFVVAVVLHTLWDSQSSLIGTAVVAVASLGMLAWTAHRAARATVQADPARMTGARVSGPARGR</sequence>
<feature type="transmembrane region" description="Helical" evidence="1">
    <location>
        <begin position="185"/>
        <end position="208"/>
    </location>
</feature>
<evidence type="ECO:0000256" key="1">
    <source>
        <dbReference type="SAM" id="Phobius"/>
    </source>
</evidence>
<feature type="transmembrane region" description="Helical" evidence="1">
    <location>
        <begin position="19"/>
        <end position="35"/>
    </location>
</feature>
<dbReference type="GO" id="GO:0008237">
    <property type="term" value="F:metallopeptidase activity"/>
    <property type="evidence" value="ECO:0007669"/>
    <property type="project" value="UniProtKB-KW"/>
</dbReference>
<dbReference type="PANTHER" id="PTHR36844:SF1">
    <property type="entry name" value="PROTEASE PRSW"/>
    <property type="match status" value="1"/>
</dbReference>
<keyword evidence="1" id="KW-0472">Membrane</keyword>
<keyword evidence="2" id="KW-0482">Metalloprotease</keyword>
<keyword evidence="3" id="KW-1185">Reference proteome</keyword>
<feature type="transmembrane region" description="Helical" evidence="1">
    <location>
        <begin position="47"/>
        <end position="68"/>
    </location>
</feature>
<feature type="transmembrane region" description="Helical" evidence="1">
    <location>
        <begin position="238"/>
        <end position="256"/>
    </location>
</feature>
<gene>
    <name evidence="2" type="ORF">RM445_11570</name>
</gene>
<feature type="transmembrane region" description="Helical" evidence="1">
    <location>
        <begin position="80"/>
        <end position="99"/>
    </location>
</feature>
<comment type="caution">
    <text evidence="2">The sequence shown here is derived from an EMBL/GenBank/DDBJ whole genome shotgun (WGS) entry which is preliminary data.</text>
</comment>
<feature type="transmembrane region" description="Helical" evidence="1">
    <location>
        <begin position="144"/>
        <end position="165"/>
    </location>
</feature>
<proteinExistence type="predicted"/>
<dbReference type="Pfam" id="PF13367">
    <property type="entry name" value="PrsW-protease"/>
    <property type="match status" value="1"/>
</dbReference>
<dbReference type="Proteomes" id="UP001183202">
    <property type="component" value="Unassembled WGS sequence"/>
</dbReference>
<dbReference type="EMBL" id="JAVREJ010000006">
    <property type="protein sequence ID" value="MDT0350162.1"/>
    <property type="molecule type" value="Genomic_DNA"/>
</dbReference>
<organism evidence="2 3">
    <name type="scientific">Pseudonocardia charpentierae</name>
    <dbReference type="NCBI Taxonomy" id="3075545"/>
    <lineage>
        <taxon>Bacteria</taxon>
        <taxon>Bacillati</taxon>
        <taxon>Actinomycetota</taxon>
        <taxon>Actinomycetes</taxon>
        <taxon>Pseudonocardiales</taxon>
        <taxon>Pseudonocardiaceae</taxon>
        <taxon>Pseudonocardia</taxon>
    </lineage>
</organism>
<keyword evidence="1" id="KW-1133">Transmembrane helix</keyword>
<reference evidence="3" key="1">
    <citation type="submission" date="2023-07" db="EMBL/GenBank/DDBJ databases">
        <title>30 novel species of actinomycetes from the DSMZ collection.</title>
        <authorList>
            <person name="Nouioui I."/>
        </authorList>
    </citation>
    <scope>NUCLEOTIDE SEQUENCE [LARGE SCALE GENOMIC DNA]</scope>
    <source>
        <strain evidence="3">DSM 45834</strain>
    </source>
</reference>
<accession>A0ABU2N883</accession>
<keyword evidence="2" id="KW-0378">Hydrolase</keyword>
<keyword evidence="2" id="KW-0645">Protease</keyword>
<dbReference type="PANTHER" id="PTHR36844">
    <property type="entry name" value="PROTEASE PRSW"/>
    <property type="match status" value="1"/>
</dbReference>
<feature type="transmembrane region" description="Helical" evidence="1">
    <location>
        <begin position="215"/>
        <end position="232"/>
    </location>
</feature>
<name>A0ABU2N883_9PSEU</name>